<evidence type="ECO:0000313" key="2">
    <source>
        <dbReference type="EMBL" id="KXA62345.1"/>
    </source>
</evidence>
<sequence length="438" mass="49945">MYKESEIIELKREYTADIRKEIIAFANTNGGTIYVGIDDNGDIVGIDDCDALMLKIGNLVRDSIKPDITAFIHYDNLVKHDKNILKITVQRGTLRPYYIHSKGLKPSGVYVRQGFASVPASDMLIKDMIRDTDGDSYESARSLQQKLTFKRLKHEFDGKTLAFDDPQKRTLGITEFDDIYTNLGLLLSDQCPHELKLAVFQGTDGYIFRDRREIRGALLDQLYEAYEYIDNRNAVKATIEGLHRKDKRDYPQIAIREALLNMLVHRDYSYMASPTIGIYDNRIEFTSLGGLPPRTSLDDILLDGFSLCRNPKLANVFYRLELIEAYGTGLQKIMDAYKNKTVKPQIIVTTNAFKLILPNCNIDEPISEHNVPKISYQQEEQIINLVRDCGSIKRSDVDTELKVAQATSGRVLRRLVEKGRLKQIGKGRSIRYILSDTM</sequence>
<proteinExistence type="predicted"/>
<dbReference type="RefSeq" id="WP_060807863.1">
    <property type="nucleotide sequence ID" value="NZ_KQ958122.1"/>
</dbReference>
<dbReference type="Gene3D" id="3.30.950.30">
    <property type="entry name" value="Schlafen, AAA domain"/>
    <property type="match status" value="1"/>
</dbReference>
<protein>
    <submittedName>
        <fullName evidence="2">Divergent AAA domain protein</fullName>
    </submittedName>
</protein>
<dbReference type="Gene3D" id="1.10.10.10">
    <property type="entry name" value="Winged helix-like DNA-binding domain superfamily/Winged helix DNA-binding domain"/>
    <property type="match status" value="1"/>
</dbReference>
<reference evidence="2 3" key="1">
    <citation type="submission" date="2016-01" db="EMBL/GenBank/DDBJ databases">
        <authorList>
            <person name="Oliw E.H."/>
        </authorList>
    </citation>
    <scope>NUCLEOTIDE SEQUENCE [LARGE SCALE GENOMIC DNA]</scope>
    <source>
        <strain evidence="2 3">CMW7756B</strain>
    </source>
</reference>
<dbReference type="InterPro" id="IPR038475">
    <property type="entry name" value="RecG_C_sf"/>
</dbReference>
<dbReference type="PANTHER" id="PTHR30595">
    <property type="entry name" value="GLPR-RELATED TRANSCRIPTIONAL REPRESSOR"/>
    <property type="match status" value="1"/>
</dbReference>
<dbReference type="Pfam" id="PF13749">
    <property type="entry name" value="HATPase_c_4"/>
    <property type="match status" value="1"/>
</dbReference>
<dbReference type="Gene3D" id="3.30.565.60">
    <property type="match status" value="1"/>
</dbReference>
<dbReference type="AlphaFoldDB" id="A0A133S1W0"/>
<feature type="domain" description="Schlafen AlbA-2" evidence="1">
    <location>
        <begin position="4"/>
        <end position="119"/>
    </location>
</feature>
<dbReference type="PANTHER" id="PTHR30595:SF6">
    <property type="entry name" value="SCHLAFEN ALBA-2 DOMAIN-CONTAINING PROTEIN"/>
    <property type="match status" value="1"/>
</dbReference>
<evidence type="ECO:0000259" key="1">
    <source>
        <dbReference type="Pfam" id="PF04326"/>
    </source>
</evidence>
<dbReference type="InterPro" id="IPR036388">
    <property type="entry name" value="WH-like_DNA-bd_sf"/>
</dbReference>
<evidence type="ECO:0000313" key="3">
    <source>
        <dbReference type="Proteomes" id="UP000070226"/>
    </source>
</evidence>
<dbReference type="EMBL" id="LRQT01000095">
    <property type="protein sequence ID" value="KXA62345.1"/>
    <property type="molecule type" value="Genomic_DNA"/>
</dbReference>
<dbReference type="Pfam" id="PF04326">
    <property type="entry name" value="SLFN_AlbA_2"/>
    <property type="match status" value="1"/>
</dbReference>
<dbReference type="InterPro" id="IPR038461">
    <property type="entry name" value="Schlafen_AlbA_2_dom_sf"/>
</dbReference>
<accession>A0A133S1W0</accession>
<dbReference type="STRING" id="39777.B7L28_06655"/>
<name>A0A133S1W0_9FIRM</name>
<dbReference type="PATRIC" id="fig|39777.7.peg.1629"/>
<organism evidence="2">
    <name type="scientific">Veillonella atypica</name>
    <dbReference type="NCBI Taxonomy" id="39777"/>
    <lineage>
        <taxon>Bacteria</taxon>
        <taxon>Bacillati</taxon>
        <taxon>Bacillota</taxon>
        <taxon>Negativicutes</taxon>
        <taxon>Veillonellales</taxon>
        <taxon>Veillonellaceae</taxon>
        <taxon>Veillonella</taxon>
    </lineage>
</organism>
<dbReference type="Proteomes" id="UP000070226">
    <property type="component" value="Unassembled WGS sequence"/>
</dbReference>
<gene>
    <name evidence="2" type="ORF">HMPREF3233_01664</name>
</gene>
<dbReference type="InterPro" id="IPR007421">
    <property type="entry name" value="Schlafen_AlbA_2_dom"/>
</dbReference>
<comment type="caution">
    <text evidence="2">The sequence shown here is derived from an EMBL/GenBank/DDBJ whole genome shotgun (WGS) entry which is preliminary data.</text>
</comment>